<protein>
    <submittedName>
        <fullName evidence="1">Terminase small subunit</fullName>
    </submittedName>
</protein>
<gene>
    <name evidence="1" type="ORF">EZH22_15780</name>
</gene>
<keyword evidence="2" id="KW-1185">Reference proteome</keyword>
<dbReference type="GO" id="GO:0051276">
    <property type="term" value="P:chromosome organization"/>
    <property type="evidence" value="ECO:0007669"/>
    <property type="project" value="InterPro"/>
</dbReference>
<dbReference type="Proteomes" id="UP000596427">
    <property type="component" value="Chromosome"/>
</dbReference>
<accession>A0A974PJ81</accession>
<dbReference type="KEGG" id="xdi:EZH22_15780"/>
<dbReference type="AlphaFoldDB" id="A0A974PJ81"/>
<reference evidence="1 2" key="1">
    <citation type="submission" date="2020-10" db="EMBL/GenBank/DDBJ databases">
        <title>Degradation of 1,4-Dioxane by Xanthobacter sp. YN2, via a Novel Group-2 Soluble Di-Iron Monooxygenase.</title>
        <authorList>
            <person name="Ma F."/>
            <person name="Wang Y."/>
            <person name="Yang J."/>
            <person name="Guo H."/>
            <person name="Su D."/>
            <person name="Yu L."/>
        </authorList>
    </citation>
    <scope>NUCLEOTIDE SEQUENCE [LARGE SCALE GENOMIC DNA]</scope>
    <source>
        <strain evidence="1 2">YN2</strain>
    </source>
</reference>
<proteinExistence type="predicted"/>
<dbReference type="RefSeq" id="WP_203191514.1">
    <property type="nucleotide sequence ID" value="NZ_CP063362.1"/>
</dbReference>
<organism evidence="1 2">
    <name type="scientific">Xanthobacter dioxanivorans</name>
    <dbReference type="NCBI Taxonomy" id="2528964"/>
    <lineage>
        <taxon>Bacteria</taxon>
        <taxon>Pseudomonadati</taxon>
        <taxon>Pseudomonadota</taxon>
        <taxon>Alphaproteobacteria</taxon>
        <taxon>Hyphomicrobiales</taxon>
        <taxon>Xanthobacteraceae</taxon>
        <taxon>Xanthobacter</taxon>
    </lineage>
</organism>
<dbReference type="Pfam" id="PF03592">
    <property type="entry name" value="Terminase_2"/>
    <property type="match status" value="1"/>
</dbReference>
<evidence type="ECO:0000313" key="1">
    <source>
        <dbReference type="EMBL" id="QRG04637.1"/>
    </source>
</evidence>
<name>A0A974PJ81_9HYPH</name>
<dbReference type="EMBL" id="CP063362">
    <property type="protein sequence ID" value="QRG04637.1"/>
    <property type="molecule type" value="Genomic_DNA"/>
</dbReference>
<sequence>MQSIRLLGNAGVKAAIEAAMAERAARTEITADRVLKELAKIGFASMGDYMRLTGDGSAVLRLGSC</sequence>
<dbReference type="InterPro" id="IPR005335">
    <property type="entry name" value="Terminase_ssu"/>
</dbReference>
<evidence type="ECO:0000313" key="2">
    <source>
        <dbReference type="Proteomes" id="UP000596427"/>
    </source>
</evidence>